<name>A0A1X7R168_9SACH</name>
<keyword evidence="10" id="KW-1185">Reference proteome</keyword>
<evidence type="ECO:0000313" key="9">
    <source>
        <dbReference type="EMBL" id="SMN19219.1"/>
    </source>
</evidence>
<gene>
    <name evidence="9" type="ORF">KASA_0P03949G</name>
</gene>
<dbReference type="InterPro" id="IPR044611">
    <property type="entry name" value="E3A/B/C-like"/>
</dbReference>
<evidence type="ECO:0000259" key="8">
    <source>
        <dbReference type="PROSITE" id="PS50237"/>
    </source>
</evidence>
<organism evidence="9 10">
    <name type="scientific">Maudiozyma saulgeensis</name>
    <dbReference type="NCBI Taxonomy" id="1789683"/>
    <lineage>
        <taxon>Eukaryota</taxon>
        <taxon>Fungi</taxon>
        <taxon>Dikarya</taxon>
        <taxon>Ascomycota</taxon>
        <taxon>Saccharomycotina</taxon>
        <taxon>Saccharomycetes</taxon>
        <taxon>Saccharomycetales</taxon>
        <taxon>Saccharomycetaceae</taxon>
        <taxon>Maudiozyma</taxon>
    </lineage>
</organism>
<dbReference type="GO" id="GO:0000209">
    <property type="term" value="P:protein polyubiquitination"/>
    <property type="evidence" value="ECO:0007669"/>
    <property type="project" value="InterPro"/>
</dbReference>
<feature type="region of interest" description="Disordered" evidence="7">
    <location>
        <begin position="1"/>
        <end position="21"/>
    </location>
</feature>
<dbReference type="STRING" id="1789683.A0A1X7R168"/>
<keyword evidence="4" id="KW-0808">Transferase</keyword>
<proteinExistence type="predicted"/>
<dbReference type="InterPro" id="IPR035983">
    <property type="entry name" value="Hect_E3_ubiquitin_ligase"/>
</dbReference>
<evidence type="ECO:0000256" key="6">
    <source>
        <dbReference type="PROSITE-ProRule" id="PRU00104"/>
    </source>
</evidence>
<sequence>MLNFTGETRRRNVNLGSRSKPSKRDILLKAERDRTKRAQERRENSAVIKLQKTIRRHLGIAKYFATQCINCTTDPKGDTSGKDIHLFPVFGFKLLYYIPIDHLKRLLIKYQKYYIRYPNNLINQKTYLLLSKLSNEYILPECIDIINLNLLNGIEFMSLGFLPFVINNPNLNFNLIDILPNFFSSLKLKTNPETIQNITLPLMTSVIKDPIESLSLRTLLPIIAENQLLPIMTHLDQDSLQIVFNNLCFLHTTVQDKEYIEKKLIEVLTYYHEVRIINDTPFYNDFIASLFESQFSKRLVNLVSTDVISLSLLVSYINISKMTSIGYKNNLLVVLLTNKILCEKIFDDLFKYPSIEDIMDSTINSLEIAIELLDFYLALATDSEIFNDQSSIPISSIKKFSIMLKDVVFDELWNKQREMRGKILDVAINLLTKIYIRDSRTHFCSERADSDFWTIDDPAFTKTTIYKLIDQFNSYYKSINDFLDSHSSSEIMLLQRNSKIESLNHMIESWSGNTPIRHINKLEILIRVPFFIHFDKRVEVFYTLIGLDRRELGIDDNSPQSFMNAMIPGRLGRWTSTISRDNILEDAMEAYNNKGDLFKSSLSVKFINEFGPEEGIDGGGVTKEFLTSVAEEGFKDAKYGLFTTNEQYELYPHPTGDIMALERLSFMGKIVGKCLYDHVLIDIDFARFFLKKLLNYSNMFRSTFDDLNSLDSTLYRTLTKLLAIDNTKEIDSLDLYFEINDSKGNIIELIPNGSKTKVNKHNILKYVLKIAEYKLDNSLLEAVTAFHRGLSVMIPPIWLEMFNPEEFEMLISGGKKDFDIVDLQNNTEYGGYKEDDITIRNFWDIINDMTSEERCKFLKFVTSVPQAPLQGFESLDPKFGIRNAGNDLTRLPTASTCVNLLKLPDYVDKETMRSKLLYSINSGARFDLS</sequence>
<accession>A0A1X7R168</accession>
<dbReference type="EMBL" id="FXLY01000003">
    <property type="protein sequence ID" value="SMN19219.1"/>
    <property type="molecule type" value="Genomic_DNA"/>
</dbReference>
<reference evidence="9 10" key="1">
    <citation type="submission" date="2017-04" db="EMBL/GenBank/DDBJ databases">
        <authorList>
            <person name="Afonso C.L."/>
            <person name="Miller P.J."/>
            <person name="Scott M.A."/>
            <person name="Spackman E."/>
            <person name="Goraichik I."/>
            <person name="Dimitrov K.M."/>
            <person name="Suarez D.L."/>
            <person name="Swayne D.E."/>
        </authorList>
    </citation>
    <scope>NUCLEOTIDE SEQUENCE [LARGE SCALE GENOMIC DNA]</scope>
</reference>
<comment type="pathway">
    <text evidence="2">Protein modification; protein ubiquitination.</text>
</comment>
<evidence type="ECO:0000256" key="7">
    <source>
        <dbReference type="SAM" id="MobiDB-lite"/>
    </source>
</evidence>
<dbReference type="OrthoDB" id="8068875at2759"/>
<dbReference type="GO" id="GO:0006511">
    <property type="term" value="P:ubiquitin-dependent protein catabolic process"/>
    <property type="evidence" value="ECO:0007669"/>
    <property type="project" value="TreeGrafter"/>
</dbReference>
<dbReference type="Gene3D" id="3.90.1750.10">
    <property type="entry name" value="Hect, E3 ligase catalytic domains"/>
    <property type="match status" value="1"/>
</dbReference>
<feature type="active site" description="Glycyl thioester intermediate" evidence="6">
    <location>
        <position position="897"/>
    </location>
</feature>
<evidence type="ECO:0000256" key="1">
    <source>
        <dbReference type="ARBA" id="ARBA00000885"/>
    </source>
</evidence>
<protein>
    <recommendedName>
        <fullName evidence="3">HECT-type E3 ubiquitin transferase</fullName>
        <ecNumber evidence="3">2.3.2.26</ecNumber>
    </recommendedName>
</protein>
<dbReference type="AlphaFoldDB" id="A0A1X7R168"/>
<dbReference type="InterPro" id="IPR000569">
    <property type="entry name" value="HECT_dom"/>
</dbReference>
<comment type="catalytic activity">
    <reaction evidence="1">
        <text>S-ubiquitinyl-[E2 ubiquitin-conjugating enzyme]-L-cysteine + [acceptor protein]-L-lysine = [E2 ubiquitin-conjugating enzyme]-L-cysteine + N(6)-ubiquitinyl-[acceptor protein]-L-lysine.</text>
        <dbReference type="EC" id="2.3.2.26"/>
    </reaction>
</comment>
<evidence type="ECO:0000313" key="10">
    <source>
        <dbReference type="Proteomes" id="UP000196158"/>
    </source>
</evidence>
<dbReference type="SUPFAM" id="SSF56204">
    <property type="entry name" value="Hect, E3 ligase catalytic domain"/>
    <property type="match status" value="1"/>
</dbReference>
<dbReference type="FunFam" id="3.30.2410.10:FF:000017">
    <property type="entry name" value="E3 ubiquitin-protein ligase UPL7"/>
    <property type="match status" value="1"/>
</dbReference>
<dbReference type="Gene3D" id="3.30.2160.10">
    <property type="entry name" value="Hect, E3 ligase catalytic domain"/>
    <property type="match status" value="1"/>
</dbReference>
<dbReference type="CDD" id="cd00078">
    <property type="entry name" value="HECTc"/>
    <property type="match status" value="1"/>
</dbReference>
<dbReference type="PROSITE" id="PS50237">
    <property type="entry name" value="HECT"/>
    <property type="match status" value="1"/>
</dbReference>
<dbReference type="GO" id="GO:0061630">
    <property type="term" value="F:ubiquitin protein ligase activity"/>
    <property type="evidence" value="ECO:0007669"/>
    <property type="project" value="UniProtKB-EC"/>
</dbReference>
<feature type="domain" description="HECT" evidence="8">
    <location>
        <begin position="593"/>
        <end position="929"/>
    </location>
</feature>
<dbReference type="Proteomes" id="UP000196158">
    <property type="component" value="Unassembled WGS sequence"/>
</dbReference>
<dbReference type="SMART" id="SM00119">
    <property type="entry name" value="HECTc"/>
    <property type="match status" value="1"/>
</dbReference>
<dbReference type="EC" id="2.3.2.26" evidence="3"/>
<evidence type="ECO:0000256" key="2">
    <source>
        <dbReference type="ARBA" id="ARBA00004906"/>
    </source>
</evidence>
<dbReference type="PANTHER" id="PTHR45700">
    <property type="entry name" value="UBIQUITIN-PROTEIN LIGASE E3C"/>
    <property type="match status" value="1"/>
</dbReference>
<keyword evidence="5 6" id="KW-0833">Ubl conjugation pathway</keyword>
<dbReference type="Gene3D" id="3.30.2410.10">
    <property type="entry name" value="Hect, E3 ligase catalytic domain"/>
    <property type="match status" value="1"/>
</dbReference>
<dbReference type="Pfam" id="PF00632">
    <property type="entry name" value="HECT"/>
    <property type="match status" value="1"/>
</dbReference>
<dbReference type="PANTHER" id="PTHR45700:SF2">
    <property type="entry name" value="UBIQUITIN-PROTEIN LIGASE E3C"/>
    <property type="match status" value="1"/>
</dbReference>
<evidence type="ECO:0000256" key="5">
    <source>
        <dbReference type="ARBA" id="ARBA00022786"/>
    </source>
</evidence>
<evidence type="ECO:0000256" key="3">
    <source>
        <dbReference type="ARBA" id="ARBA00012485"/>
    </source>
</evidence>
<evidence type="ECO:0000256" key="4">
    <source>
        <dbReference type="ARBA" id="ARBA00022679"/>
    </source>
</evidence>